<proteinExistence type="predicted"/>
<accession>A0A0H3C7I4</accession>
<dbReference type="InterPro" id="IPR030972">
    <property type="entry name" value="UrcA_uranyl"/>
</dbReference>
<dbReference type="GeneID" id="7333578"/>
<dbReference type="PATRIC" id="fig|565050.3.peg.1167"/>
<dbReference type="RefSeq" id="WP_012640155.1">
    <property type="nucleotide sequence ID" value="NC_011916.1"/>
</dbReference>
<feature type="chain" id="PRO_5002605985" description="UrcA family protein" evidence="1">
    <location>
        <begin position="30"/>
        <end position="116"/>
    </location>
</feature>
<dbReference type="AlphaFoldDB" id="A0A0H3C7I4"/>
<evidence type="ECO:0008006" key="4">
    <source>
        <dbReference type="Google" id="ProtNLM"/>
    </source>
</evidence>
<dbReference type="KEGG" id="ccs:CCNA_01185"/>
<keyword evidence="3" id="KW-1185">Reference proteome</keyword>
<name>A0A0H3C7I4_CAUVN</name>
<evidence type="ECO:0000256" key="1">
    <source>
        <dbReference type="SAM" id="SignalP"/>
    </source>
</evidence>
<organism evidence="2 3">
    <name type="scientific">Caulobacter vibrioides (strain NA1000 / CB15N)</name>
    <name type="common">Caulobacter crescentus</name>
    <dbReference type="NCBI Taxonomy" id="565050"/>
    <lineage>
        <taxon>Bacteria</taxon>
        <taxon>Pseudomonadati</taxon>
        <taxon>Pseudomonadota</taxon>
        <taxon>Alphaproteobacteria</taxon>
        <taxon>Caulobacterales</taxon>
        <taxon>Caulobacteraceae</taxon>
        <taxon>Caulobacter</taxon>
    </lineage>
</organism>
<feature type="signal peptide" evidence="1">
    <location>
        <begin position="1"/>
        <end position="29"/>
    </location>
</feature>
<keyword evidence="1" id="KW-0732">Signal</keyword>
<sequence length="116" mass="12021">MSKLVNRIAVAAALALAATPIIGLSAAHAGDRSQAPIARIKVGDLNLSSPAGAREFARRANIAANRACEAKGVRGLSAKACLMEFNEDLQDALSERQTADLKLARRSGADIALVAN</sequence>
<dbReference type="NCBIfam" id="TIGR04433">
    <property type="entry name" value="UrcA_uranyl"/>
    <property type="match status" value="1"/>
</dbReference>
<protein>
    <recommendedName>
        <fullName evidence="4">UrcA family protein</fullName>
    </recommendedName>
</protein>
<dbReference type="RefSeq" id="YP_002516558.1">
    <property type="nucleotide sequence ID" value="NC_011916.1"/>
</dbReference>
<dbReference type="OrthoDB" id="7190088at2"/>
<gene>
    <name evidence="2" type="ordered locus">CCNA_01185</name>
</gene>
<dbReference type="HOGENOM" id="CLU_2104587_0_0_5"/>
<dbReference type="EMBL" id="CP001340">
    <property type="protein sequence ID" value="ACL94650.1"/>
    <property type="molecule type" value="Genomic_DNA"/>
</dbReference>
<evidence type="ECO:0000313" key="2">
    <source>
        <dbReference type="EMBL" id="ACL94650.1"/>
    </source>
</evidence>
<evidence type="ECO:0000313" key="3">
    <source>
        <dbReference type="Proteomes" id="UP000001364"/>
    </source>
</evidence>
<dbReference type="Proteomes" id="UP000001364">
    <property type="component" value="Chromosome"/>
</dbReference>
<reference evidence="2 3" key="1">
    <citation type="journal article" date="2010" name="J. Bacteriol.">
        <title>The genetic basis of laboratory adaptation in Caulobacter crescentus.</title>
        <authorList>
            <person name="Marks M.E."/>
            <person name="Castro-Rojas C.M."/>
            <person name="Teiling C."/>
            <person name="Du L."/>
            <person name="Kapatral V."/>
            <person name="Walunas T.L."/>
            <person name="Crosson S."/>
        </authorList>
    </citation>
    <scope>NUCLEOTIDE SEQUENCE [LARGE SCALE GENOMIC DNA]</scope>
    <source>
        <strain evidence="3">NA1000 / CB15N</strain>
    </source>
</reference>